<evidence type="ECO:0000313" key="2">
    <source>
        <dbReference type="Proteomes" id="UP001163846"/>
    </source>
</evidence>
<comment type="caution">
    <text evidence="1">The sequence shown here is derived from an EMBL/GenBank/DDBJ whole genome shotgun (WGS) entry which is preliminary data.</text>
</comment>
<dbReference type="Proteomes" id="UP001163846">
    <property type="component" value="Unassembled WGS sequence"/>
</dbReference>
<name>A0AA38P371_9AGAR</name>
<organism evidence="1 2">
    <name type="scientific">Lentinula raphanica</name>
    <dbReference type="NCBI Taxonomy" id="153919"/>
    <lineage>
        <taxon>Eukaryota</taxon>
        <taxon>Fungi</taxon>
        <taxon>Dikarya</taxon>
        <taxon>Basidiomycota</taxon>
        <taxon>Agaricomycotina</taxon>
        <taxon>Agaricomycetes</taxon>
        <taxon>Agaricomycetidae</taxon>
        <taxon>Agaricales</taxon>
        <taxon>Marasmiineae</taxon>
        <taxon>Omphalotaceae</taxon>
        <taxon>Lentinula</taxon>
    </lineage>
</organism>
<reference evidence="1" key="1">
    <citation type="submission" date="2022-08" db="EMBL/GenBank/DDBJ databases">
        <authorList>
            <consortium name="DOE Joint Genome Institute"/>
            <person name="Min B."/>
            <person name="Riley R."/>
            <person name="Sierra-Patev S."/>
            <person name="Naranjo-Ortiz M."/>
            <person name="Looney B."/>
            <person name="Konkel Z."/>
            <person name="Slot J.C."/>
            <person name="Sakamoto Y."/>
            <person name="Steenwyk J.L."/>
            <person name="Rokas A."/>
            <person name="Carro J."/>
            <person name="Camarero S."/>
            <person name="Ferreira P."/>
            <person name="Molpeceres G."/>
            <person name="Ruiz-Duenas F.J."/>
            <person name="Serrano A."/>
            <person name="Henrissat B."/>
            <person name="Drula E."/>
            <person name="Hughes K.W."/>
            <person name="Mata J.L."/>
            <person name="Ishikawa N.K."/>
            <person name="Vargas-Isla R."/>
            <person name="Ushijima S."/>
            <person name="Smith C.A."/>
            <person name="Ahrendt S."/>
            <person name="Andreopoulos W."/>
            <person name="He G."/>
            <person name="Labutti K."/>
            <person name="Lipzen A."/>
            <person name="Ng V."/>
            <person name="Sandor L."/>
            <person name="Barry K."/>
            <person name="Martinez A.T."/>
            <person name="Xiao Y."/>
            <person name="Gibbons J.G."/>
            <person name="Terashima K."/>
            <person name="Hibbett D.S."/>
            <person name="Grigoriev I.V."/>
        </authorList>
    </citation>
    <scope>NUCLEOTIDE SEQUENCE</scope>
    <source>
        <strain evidence="1">TFB9207</strain>
    </source>
</reference>
<accession>A0AA38P371</accession>
<gene>
    <name evidence="1" type="ORF">F5878DRAFT_644317</name>
</gene>
<keyword evidence="2" id="KW-1185">Reference proteome</keyword>
<sequence>MSRRSRRVLRVLYASRRSRPTSIADGPGFIYAYVDHGHLWKAVSMFYSKMDAADSSSEEKKICPGAQIDLDFVVLTSCKGVRPLSVFYDLLRSRYLLNPESYRRLWYLGSSNPSSMLVVKRLSDVICLLALM</sequence>
<evidence type="ECO:0000313" key="1">
    <source>
        <dbReference type="EMBL" id="KAJ3835473.1"/>
    </source>
</evidence>
<protein>
    <submittedName>
        <fullName evidence="1">Uncharacterized protein</fullName>
    </submittedName>
</protein>
<proteinExistence type="predicted"/>
<dbReference type="EMBL" id="MU806408">
    <property type="protein sequence ID" value="KAJ3835473.1"/>
    <property type="molecule type" value="Genomic_DNA"/>
</dbReference>
<dbReference type="AlphaFoldDB" id="A0AA38P371"/>